<comment type="caution">
    <text evidence="2">The sequence shown here is derived from an EMBL/GenBank/DDBJ whole genome shotgun (WGS) entry which is preliminary data.</text>
</comment>
<dbReference type="Proteomes" id="UP000194236">
    <property type="component" value="Unassembled WGS sequence"/>
</dbReference>
<name>A0A1Y3BWB5_EURMA</name>
<sequence length="161" mass="17102">SDEEQIKTSDTATPSTFNVLPLPPKSSDTSCHSASVPSSISATTTSLSGLMSKSTSASSFNTNSFSVYKPQQLPPLPQHQLYKSQTLSSSSMTMNGMMSRAESIISLSSDFRMTPISLCSSRDSSPLTIGMSDTIPIALAFQESVGSCFKGVDENLSRITI</sequence>
<accession>A0A1Y3BWB5</accession>
<dbReference type="AlphaFoldDB" id="A0A1Y3BWB5"/>
<feature type="compositionally biased region" description="Polar residues" evidence="1">
    <location>
        <begin position="26"/>
        <end position="40"/>
    </location>
</feature>
<evidence type="ECO:0000313" key="2">
    <source>
        <dbReference type="EMBL" id="OTF83425.1"/>
    </source>
</evidence>
<reference evidence="2 3" key="1">
    <citation type="submission" date="2017-03" db="EMBL/GenBank/DDBJ databases">
        <title>Genome Survey of Euroglyphus maynei.</title>
        <authorList>
            <person name="Arlian L.G."/>
            <person name="Morgan M.S."/>
            <person name="Rider S.D."/>
        </authorList>
    </citation>
    <scope>NUCLEOTIDE SEQUENCE [LARGE SCALE GENOMIC DNA]</scope>
    <source>
        <strain evidence="2">Arlian Lab</strain>
        <tissue evidence="2">Whole body</tissue>
    </source>
</reference>
<dbReference type="EMBL" id="MUJZ01003771">
    <property type="protein sequence ID" value="OTF83425.1"/>
    <property type="molecule type" value="Genomic_DNA"/>
</dbReference>
<evidence type="ECO:0000256" key="1">
    <source>
        <dbReference type="SAM" id="MobiDB-lite"/>
    </source>
</evidence>
<evidence type="ECO:0000313" key="3">
    <source>
        <dbReference type="Proteomes" id="UP000194236"/>
    </source>
</evidence>
<feature type="compositionally biased region" description="Polar residues" evidence="1">
    <location>
        <begin position="8"/>
        <end position="18"/>
    </location>
</feature>
<feature type="non-terminal residue" evidence="2">
    <location>
        <position position="1"/>
    </location>
</feature>
<gene>
    <name evidence="2" type="ORF">BLA29_013120</name>
</gene>
<proteinExistence type="predicted"/>
<organism evidence="2 3">
    <name type="scientific">Euroglyphus maynei</name>
    <name type="common">Mayne's house dust mite</name>
    <dbReference type="NCBI Taxonomy" id="6958"/>
    <lineage>
        <taxon>Eukaryota</taxon>
        <taxon>Metazoa</taxon>
        <taxon>Ecdysozoa</taxon>
        <taxon>Arthropoda</taxon>
        <taxon>Chelicerata</taxon>
        <taxon>Arachnida</taxon>
        <taxon>Acari</taxon>
        <taxon>Acariformes</taxon>
        <taxon>Sarcoptiformes</taxon>
        <taxon>Astigmata</taxon>
        <taxon>Psoroptidia</taxon>
        <taxon>Analgoidea</taxon>
        <taxon>Pyroglyphidae</taxon>
        <taxon>Pyroglyphinae</taxon>
        <taxon>Euroglyphus</taxon>
    </lineage>
</organism>
<protein>
    <submittedName>
        <fullName evidence="2">Uncharacterized protein</fullName>
    </submittedName>
</protein>
<feature type="non-terminal residue" evidence="2">
    <location>
        <position position="161"/>
    </location>
</feature>
<dbReference type="OrthoDB" id="5593455at2759"/>
<keyword evidence="3" id="KW-1185">Reference proteome</keyword>
<feature type="region of interest" description="Disordered" evidence="1">
    <location>
        <begin position="1"/>
        <end position="40"/>
    </location>
</feature>